<dbReference type="RefSeq" id="XP_013762620.1">
    <property type="nucleotide sequence ID" value="XM_013907166.1"/>
</dbReference>
<accession>A0A0L0D8B6</accession>
<dbReference type="Proteomes" id="UP000054408">
    <property type="component" value="Unassembled WGS sequence"/>
</dbReference>
<dbReference type="Pfam" id="PF05250">
    <property type="entry name" value="UPF0193"/>
    <property type="match status" value="1"/>
</dbReference>
<dbReference type="PANTHER" id="PTHR28348:SF1">
    <property type="entry name" value="UPF0193 PROTEIN EVG1"/>
    <property type="match status" value="1"/>
</dbReference>
<reference evidence="2 3" key="1">
    <citation type="submission" date="2010-05" db="EMBL/GenBank/DDBJ databases">
        <title>The Genome Sequence of Thecamonas trahens ATCC 50062.</title>
        <authorList>
            <consortium name="The Broad Institute Genome Sequencing Platform"/>
            <person name="Russ C."/>
            <person name="Cuomo C."/>
            <person name="Shea T."/>
            <person name="Young S.K."/>
            <person name="Zeng Q."/>
            <person name="Koehrsen M."/>
            <person name="Haas B."/>
            <person name="Borodovsky M."/>
            <person name="Guigo R."/>
            <person name="Alvarado L."/>
            <person name="Berlin A."/>
            <person name="Bochicchio J."/>
            <person name="Borenstein D."/>
            <person name="Chapman S."/>
            <person name="Chen Z."/>
            <person name="Freedman E."/>
            <person name="Gellesch M."/>
            <person name="Goldberg J."/>
            <person name="Griggs A."/>
            <person name="Gujja S."/>
            <person name="Heilman E."/>
            <person name="Heiman D."/>
            <person name="Hepburn T."/>
            <person name="Howarth C."/>
            <person name="Jen D."/>
            <person name="Larson L."/>
            <person name="Mehta T."/>
            <person name="Park D."/>
            <person name="Pearson M."/>
            <person name="Roberts A."/>
            <person name="Saif S."/>
            <person name="Shenoy N."/>
            <person name="Sisk P."/>
            <person name="Stolte C."/>
            <person name="Sykes S."/>
            <person name="Thomson T."/>
            <person name="Walk T."/>
            <person name="White J."/>
            <person name="Yandava C."/>
            <person name="Burger G."/>
            <person name="Gray M.W."/>
            <person name="Holland P.W.H."/>
            <person name="King N."/>
            <person name="Lang F.B.F."/>
            <person name="Roger A.J."/>
            <person name="Ruiz-Trillo I."/>
            <person name="Lander E."/>
            <person name="Nusbaum C."/>
        </authorList>
    </citation>
    <scope>NUCLEOTIDE SEQUENCE [LARGE SCALE GENOMIC DNA]</scope>
    <source>
        <strain evidence="2 3">ATCC 50062</strain>
    </source>
</reference>
<dbReference type="OMA" id="YEREMFH"/>
<keyword evidence="3" id="KW-1185">Reference proteome</keyword>
<sequence>MSLRPVRARERDKGKSQGAPLSSDTQKLLQKMMAKSRLTPAQKRKLNTSLQTTGTLPKDLHGSGKVVRKPTRISREIKGRVPLPARPTIRTSESILATDPYAVDKFVPKPAKYSCEEEKARLADVFEDVGRPVHEKKYGAQGRKNAATRKRAEARARARAAAAARAPPPDRFADVLAEIEERKAFLEEMTALGARKDYEAIIHFQIAQKIEELKDIDAKRAAAAEAKFGSGWL</sequence>
<dbReference type="AlphaFoldDB" id="A0A0L0D8B6"/>
<gene>
    <name evidence="2" type="ORF">AMSG_00341</name>
</gene>
<evidence type="ECO:0000256" key="1">
    <source>
        <dbReference type="SAM" id="MobiDB-lite"/>
    </source>
</evidence>
<name>A0A0L0D8B6_THETB</name>
<dbReference type="eggNOG" id="ENOG502RYD0">
    <property type="taxonomic scope" value="Eukaryota"/>
</dbReference>
<evidence type="ECO:0000313" key="2">
    <source>
        <dbReference type="EMBL" id="KNC48564.1"/>
    </source>
</evidence>
<evidence type="ECO:0000313" key="3">
    <source>
        <dbReference type="Proteomes" id="UP000054408"/>
    </source>
</evidence>
<feature type="region of interest" description="Disordered" evidence="1">
    <location>
        <begin position="1"/>
        <end position="82"/>
    </location>
</feature>
<protein>
    <submittedName>
        <fullName evidence="2">UPF0193 protein EVG1</fullName>
    </submittedName>
</protein>
<organism evidence="2 3">
    <name type="scientific">Thecamonas trahens ATCC 50062</name>
    <dbReference type="NCBI Taxonomy" id="461836"/>
    <lineage>
        <taxon>Eukaryota</taxon>
        <taxon>Apusozoa</taxon>
        <taxon>Apusomonadida</taxon>
        <taxon>Apusomonadidae</taxon>
        <taxon>Thecamonas</taxon>
    </lineage>
</organism>
<dbReference type="PANTHER" id="PTHR28348">
    <property type="entry name" value="UPF0193 PROTEIN EVG1"/>
    <property type="match status" value="1"/>
</dbReference>
<dbReference type="GeneID" id="25560150"/>
<feature type="compositionally biased region" description="Polar residues" evidence="1">
    <location>
        <begin position="19"/>
        <end position="28"/>
    </location>
</feature>
<dbReference type="InterPro" id="IPR007914">
    <property type="entry name" value="UPF0193"/>
</dbReference>
<proteinExistence type="predicted"/>
<dbReference type="OrthoDB" id="189770at2759"/>
<dbReference type="EMBL" id="GL349434">
    <property type="protein sequence ID" value="KNC48564.1"/>
    <property type="molecule type" value="Genomic_DNA"/>
</dbReference>